<evidence type="ECO:0000313" key="13">
    <source>
        <dbReference type="EMBL" id="KIE09735.1"/>
    </source>
</evidence>
<keyword evidence="3" id="KW-0813">Transport</keyword>
<keyword evidence="8" id="KW-0793">Thylakoid</keyword>
<proteinExistence type="inferred from homology"/>
<gene>
    <name evidence="13" type="ORF">DA73_0225805</name>
    <name evidence="12" type="ORF">DA73_0400003045</name>
</gene>
<feature type="domain" description="Cytochrome c" evidence="11">
    <location>
        <begin position="30"/>
        <end position="110"/>
    </location>
</feature>
<evidence type="ECO:0000313" key="14">
    <source>
        <dbReference type="Proteomes" id="UP000029738"/>
    </source>
</evidence>
<evidence type="ECO:0000256" key="8">
    <source>
        <dbReference type="ARBA" id="ARBA00023078"/>
    </source>
</evidence>
<sequence length="115" mass="12758">MNIKFPKLIAIFLVTFIFFMLLCLPQAIAAETANGAKIFDVHCAGCHINGSNIIRRGKNLKLKALKKNGMDSVDAIASIVTNGKNNMSAYKDRLTPEEIQEVSSYVLEQAEKGWR</sequence>
<dbReference type="EMBL" id="JHEG04000001">
    <property type="protein sequence ID" value="KAF3884561.1"/>
    <property type="molecule type" value="Genomic_DNA"/>
</dbReference>
<accession>A0A0C1RBM1</accession>
<dbReference type="STRING" id="1479485.DA73_0225805"/>
<evidence type="ECO:0000313" key="12">
    <source>
        <dbReference type="EMBL" id="KAF3884561.1"/>
    </source>
</evidence>
<dbReference type="AlphaFoldDB" id="A0A0C1RBM1"/>
<dbReference type="InterPro" id="IPR036909">
    <property type="entry name" value="Cyt_c-like_dom_sf"/>
</dbReference>
<feature type="signal peptide" evidence="10">
    <location>
        <begin position="1"/>
        <end position="29"/>
    </location>
</feature>
<organism evidence="13">
    <name type="scientific">Tolypothrix bouteillei VB521301</name>
    <dbReference type="NCBI Taxonomy" id="1479485"/>
    <lineage>
        <taxon>Bacteria</taxon>
        <taxon>Bacillati</taxon>
        <taxon>Cyanobacteriota</taxon>
        <taxon>Cyanophyceae</taxon>
        <taxon>Nostocales</taxon>
        <taxon>Tolypothrichaceae</taxon>
        <taxon>Tolypothrix</taxon>
    </lineage>
</organism>
<keyword evidence="7 9" id="KW-0408">Iron</keyword>
<dbReference type="PRINTS" id="PR00605">
    <property type="entry name" value="CYTCHROMECIC"/>
</dbReference>
<comment type="similarity">
    <text evidence="2">Belongs to the cytochrome c family. PetJ subfamily.</text>
</comment>
<reference evidence="13" key="1">
    <citation type="journal article" date="2015" name="Genome Announc.">
        <title>Draft Genome Sequence of Tolypothrix boutellei Strain VB521301.</title>
        <authorList>
            <person name="Chandrababunaidu M.M."/>
            <person name="Singh D."/>
            <person name="Sen D."/>
            <person name="Bhan S."/>
            <person name="Das S."/>
            <person name="Gupta A."/>
            <person name="Adhikary S.P."/>
            <person name="Tripathy S."/>
        </authorList>
    </citation>
    <scope>NUCLEOTIDE SEQUENCE</scope>
    <source>
        <strain evidence="13">VB521301</strain>
    </source>
</reference>
<dbReference type="Pfam" id="PF13442">
    <property type="entry name" value="Cytochrome_CBB3"/>
    <property type="match status" value="1"/>
</dbReference>
<comment type="caution">
    <text evidence="13">The sequence shown here is derived from an EMBL/GenBank/DDBJ whole genome shotgun (WGS) entry which is preliminary data.</text>
</comment>
<evidence type="ECO:0000256" key="9">
    <source>
        <dbReference type="PROSITE-ProRule" id="PRU00433"/>
    </source>
</evidence>
<dbReference type="GO" id="GO:0020037">
    <property type="term" value="F:heme binding"/>
    <property type="evidence" value="ECO:0007669"/>
    <property type="project" value="InterPro"/>
</dbReference>
<evidence type="ECO:0000256" key="5">
    <source>
        <dbReference type="ARBA" id="ARBA00022723"/>
    </source>
</evidence>
<evidence type="ECO:0000259" key="11">
    <source>
        <dbReference type="PROSITE" id="PS51007"/>
    </source>
</evidence>
<protein>
    <submittedName>
        <fullName evidence="12">C-type cytochrome</fullName>
    </submittedName>
    <submittedName>
        <fullName evidence="13">Cytochrome C6</fullName>
    </submittedName>
</protein>
<dbReference type="GO" id="GO:0031979">
    <property type="term" value="C:plasma membrane-derived thylakoid lumen"/>
    <property type="evidence" value="ECO:0007669"/>
    <property type="project" value="UniProtKB-SubCell"/>
</dbReference>
<dbReference type="InterPro" id="IPR008168">
    <property type="entry name" value="Cyt_C_IC"/>
</dbReference>
<evidence type="ECO:0000256" key="6">
    <source>
        <dbReference type="ARBA" id="ARBA00022982"/>
    </source>
</evidence>
<name>A0A0C1RBM1_9CYAN</name>
<comment type="subcellular location">
    <subcellularLocation>
        <location evidence="1">Cellular thylakoid lumen</location>
    </subcellularLocation>
</comment>
<evidence type="ECO:0000256" key="7">
    <source>
        <dbReference type="ARBA" id="ARBA00023004"/>
    </source>
</evidence>
<keyword evidence="4 9" id="KW-0349">Heme</keyword>
<evidence type="ECO:0000256" key="10">
    <source>
        <dbReference type="SAM" id="SignalP"/>
    </source>
</evidence>
<dbReference type="InterPro" id="IPR009056">
    <property type="entry name" value="Cyt_c-like_dom"/>
</dbReference>
<dbReference type="SUPFAM" id="SSF46626">
    <property type="entry name" value="Cytochrome c"/>
    <property type="match status" value="1"/>
</dbReference>
<evidence type="ECO:0000256" key="3">
    <source>
        <dbReference type="ARBA" id="ARBA00022448"/>
    </source>
</evidence>
<reference evidence="12" key="2">
    <citation type="submission" date="2019-11" db="EMBL/GenBank/DDBJ databases">
        <title>Improved Assembly of Tolypothrix boutellei genome.</title>
        <authorList>
            <person name="Sarangi A.N."/>
            <person name="Mukherjee M."/>
            <person name="Ghosh S."/>
            <person name="Singh D."/>
            <person name="Das A."/>
            <person name="Kant S."/>
            <person name="Prusty A."/>
            <person name="Tripathy S."/>
        </authorList>
    </citation>
    <scope>NUCLEOTIDE SEQUENCE</scope>
    <source>
        <strain evidence="12">VB521301</strain>
    </source>
</reference>
<dbReference type="GO" id="GO:0009055">
    <property type="term" value="F:electron transfer activity"/>
    <property type="evidence" value="ECO:0007669"/>
    <property type="project" value="InterPro"/>
</dbReference>
<dbReference type="NCBIfam" id="NF045930">
    <property type="entry name" value="Cytc6PetJCyano"/>
    <property type="match status" value="1"/>
</dbReference>
<dbReference type="PANTHER" id="PTHR34688">
    <property type="entry name" value="CYTOCHROME C6, CHLOROPLASTIC"/>
    <property type="match status" value="1"/>
</dbReference>
<keyword evidence="5 9" id="KW-0479">Metal-binding</keyword>
<keyword evidence="14" id="KW-1185">Reference proteome</keyword>
<evidence type="ECO:0000256" key="4">
    <source>
        <dbReference type="ARBA" id="ARBA00022617"/>
    </source>
</evidence>
<dbReference type="RefSeq" id="WP_038073549.1">
    <property type="nucleotide sequence ID" value="NZ_JHEG04000001.1"/>
</dbReference>
<dbReference type="InterPro" id="IPR023655">
    <property type="entry name" value="Cyt_C6"/>
</dbReference>
<dbReference type="Gene3D" id="1.10.760.10">
    <property type="entry name" value="Cytochrome c-like domain"/>
    <property type="match status" value="1"/>
</dbReference>
<evidence type="ECO:0000256" key="1">
    <source>
        <dbReference type="ARBA" id="ARBA00004518"/>
    </source>
</evidence>
<feature type="chain" id="PRO_5036626546" evidence="10">
    <location>
        <begin position="30"/>
        <end position="115"/>
    </location>
</feature>
<dbReference type="PROSITE" id="PS51007">
    <property type="entry name" value="CYTC"/>
    <property type="match status" value="1"/>
</dbReference>
<dbReference type="Proteomes" id="UP000029738">
    <property type="component" value="Unassembled WGS sequence"/>
</dbReference>
<dbReference type="GO" id="GO:0005506">
    <property type="term" value="F:iron ion binding"/>
    <property type="evidence" value="ECO:0007669"/>
    <property type="project" value="InterPro"/>
</dbReference>
<keyword evidence="10" id="KW-0732">Signal</keyword>
<keyword evidence="6" id="KW-0249">Electron transport</keyword>
<dbReference type="PANTHER" id="PTHR34688:SF2">
    <property type="entry name" value="CYTOCHROME C6, CHLOROPLASTIC"/>
    <property type="match status" value="1"/>
</dbReference>
<dbReference type="EMBL" id="JHEG02000054">
    <property type="protein sequence ID" value="KIE09735.1"/>
    <property type="molecule type" value="Genomic_DNA"/>
</dbReference>
<evidence type="ECO:0000256" key="2">
    <source>
        <dbReference type="ARBA" id="ARBA00009650"/>
    </source>
</evidence>